<sequence length="127" mass="14037">MSDPSSIRSKKSIDLPSKFAELEVDDILSCAKAELPPSRESSYQTDVQLDDLDVKISAKLKEVQRKSSQLISKGTSGNGGTATWVLREEINSNPAVSKQRWLVARNEDNEVELTLDLSELEAKTDTN</sequence>
<dbReference type="OrthoDB" id="2502944at2759"/>
<keyword evidence="2" id="KW-1185">Reference proteome</keyword>
<protein>
    <submittedName>
        <fullName evidence="1">Uncharacterized protein</fullName>
    </submittedName>
</protein>
<organism evidence="1 2">
    <name type="scientific">Austropuccinia psidii MF-1</name>
    <dbReference type="NCBI Taxonomy" id="1389203"/>
    <lineage>
        <taxon>Eukaryota</taxon>
        <taxon>Fungi</taxon>
        <taxon>Dikarya</taxon>
        <taxon>Basidiomycota</taxon>
        <taxon>Pucciniomycotina</taxon>
        <taxon>Pucciniomycetes</taxon>
        <taxon>Pucciniales</taxon>
        <taxon>Sphaerophragmiaceae</taxon>
        <taxon>Austropuccinia</taxon>
    </lineage>
</organism>
<evidence type="ECO:0000313" key="2">
    <source>
        <dbReference type="Proteomes" id="UP000765509"/>
    </source>
</evidence>
<dbReference type="AlphaFoldDB" id="A0A9Q3GEI6"/>
<dbReference type="EMBL" id="AVOT02000526">
    <property type="protein sequence ID" value="MBW0463317.1"/>
    <property type="molecule type" value="Genomic_DNA"/>
</dbReference>
<name>A0A9Q3GEI6_9BASI</name>
<comment type="caution">
    <text evidence="1">The sequence shown here is derived from an EMBL/GenBank/DDBJ whole genome shotgun (WGS) entry which is preliminary data.</text>
</comment>
<accession>A0A9Q3GEI6</accession>
<dbReference type="Proteomes" id="UP000765509">
    <property type="component" value="Unassembled WGS sequence"/>
</dbReference>
<reference evidence="1" key="1">
    <citation type="submission" date="2021-03" db="EMBL/GenBank/DDBJ databases">
        <title>Draft genome sequence of rust myrtle Austropuccinia psidii MF-1, a brazilian biotype.</title>
        <authorList>
            <person name="Quecine M.C."/>
            <person name="Pachon D.M.R."/>
            <person name="Bonatelli M.L."/>
            <person name="Correr F.H."/>
            <person name="Franceschini L.M."/>
            <person name="Leite T.F."/>
            <person name="Margarido G.R.A."/>
            <person name="Almeida C.A."/>
            <person name="Ferrarezi J.A."/>
            <person name="Labate C.A."/>
        </authorList>
    </citation>
    <scope>NUCLEOTIDE SEQUENCE</scope>
    <source>
        <strain evidence="1">MF-1</strain>
    </source>
</reference>
<gene>
    <name evidence="1" type="ORF">O181_003032</name>
</gene>
<proteinExistence type="predicted"/>
<evidence type="ECO:0000313" key="1">
    <source>
        <dbReference type="EMBL" id="MBW0463317.1"/>
    </source>
</evidence>